<evidence type="ECO:0000256" key="1">
    <source>
        <dbReference type="SAM" id="Phobius"/>
    </source>
</evidence>
<reference evidence="2 3" key="1">
    <citation type="journal article" date="2017" name="Environ. Microbiol.">
        <title>Decay of the glycolytic pathway and adaptation to intranuclear parasitism within Enterocytozoonidae microsporidia.</title>
        <authorList>
            <person name="Wiredu Boakye D."/>
            <person name="Jaroenlak P."/>
            <person name="Prachumwat A."/>
            <person name="Williams T.A."/>
            <person name="Bateman K.S."/>
            <person name="Itsathitphaisarn O."/>
            <person name="Sritunyalucksana K."/>
            <person name="Paszkiewicz K.H."/>
            <person name="Moore K.A."/>
            <person name="Stentiford G.D."/>
            <person name="Williams B.A."/>
        </authorList>
    </citation>
    <scope>NUCLEOTIDE SEQUENCE [LARGE SCALE GENOMIC DNA]</scope>
    <source>
        <strain evidence="2 3">TH1</strain>
    </source>
</reference>
<accession>A0A1W0E690</accession>
<feature type="transmembrane region" description="Helical" evidence="1">
    <location>
        <begin position="283"/>
        <end position="304"/>
    </location>
</feature>
<comment type="caution">
    <text evidence="2">The sequence shown here is derived from an EMBL/GenBank/DDBJ whole genome shotgun (WGS) entry which is preliminary data.</text>
</comment>
<dbReference type="EMBL" id="MNPJ01000017">
    <property type="protein sequence ID" value="OQS54702.1"/>
    <property type="molecule type" value="Genomic_DNA"/>
</dbReference>
<evidence type="ECO:0000313" key="2">
    <source>
        <dbReference type="EMBL" id="OQS54702.1"/>
    </source>
</evidence>
<evidence type="ECO:0000313" key="3">
    <source>
        <dbReference type="Proteomes" id="UP000192758"/>
    </source>
</evidence>
<sequence>MLFFYFSNFFTATNKLTVDKDALVEIYKNLRVKYIFEFHEKSKYTSFLSKNLFSVLDNKEKVYKNFVVSVKCILPVNSMVLYNNTHYLIKKEVEISVKQCVFKVLSEEKKKILVFKKAERNFKVKDKTQTFTLYKNELLELKFRGELILHSSNSELLVPKDYICPNFVHFLKNTGHNTFSETKVFFEQKTDENEFIDDKGLVVLIDDTLFNKLFENKHNASSNVFEIFMRVFSEKGLVVANSKMELEKVKQNKPKSSLNSTTSTEFDIFGKKDEDQLIKKEHFFQIFLVVIGVVIVVEILVLVAQSKKITNKINKNEFSHNHENIEI</sequence>
<proteinExistence type="predicted"/>
<name>A0A1W0E690_9MICR</name>
<dbReference type="VEuPathDB" id="MicrosporidiaDB:EHP00_982"/>
<dbReference type="Proteomes" id="UP000192758">
    <property type="component" value="Unassembled WGS sequence"/>
</dbReference>
<protein>
    <submittedName>
        <fullName evidence="2">Uncharacterized protein</fullName>
    </submittedName>
</protein>
<gene>
    <name evidence="2" type="ORF">EHP00_982</name>
</gene>
<dbReference type="OrthoDB" id="409122at2759"/>
<dbReference type="AlphaFoldDB" id="A0A1W0E690"/>
<keyword evidence="3" id="KW-1185">Reference proteome</keyword>
<organism evidence="2 3">
    <name type="scientific">Ecytonucleospora hepatopenaei</name>
    <dbReference type="NCBI Taxonomy" id="646526"/>
    <lineage>
        <taxon>Eukaryota</taxon>
        <taxon>Fungi</taxon>
        <taxon>Fungi incertae sedis</taxon>
        <taxon>Microsporidia</taxon>
        <taxon>Enterocytozoonidae</taxon>
        <taxon>Ecytonucleospora</taxon>
    </lineage>
</organism>
<keyword evidence="1" id="KW-0472">Membrane</keyword>
<keyword evidence="1" id="KW-1133">Transmembrane helix</keyword>
<keyword evidence="1" id="KW-0812">Transmembrane</keyword>